<feature type="compositionally biased region" description="Polar residues" evidence="1">
    <location>
        <begin position="32"/>
        <end position="41"/>
    </location>
</feature>
<protein>
    <recommendedName>
        <fullName evidence="2">Retrotransposon Copia-like N-terminal domain-containing protein</fullName>
    </recommendedName>
</protein>
<dbReference type="OMA" id="CHIAPLA"/>
<dbReference type="InterPro" id="IPR029472">
    <property type="entry name" value="Copia-like_N"/>
</dbReference>
<keyword evidence="4" id="KW-1185">Reference proteome</keyword>
<dbReference type="Pfam" id="PF14244">
    <property type="entry name" value="Retrotran_gag_3"/>
    <property type="match status" value="1"/>
</dbReference>
<proteinExistence type="predicted"/>
<dbReference type="EnsemblPlants" id="evm.model.03.1319">
    <property type="protein sequence ID" value="cds.evm.model.03.1319"/>
    <property type="gene ID" value="evm.TU.03.1319"/>
</dbReference>
<feature type="region of interest" description="Disordered" evidence="1">
    <location>
        <begin position="13"/>
        <end position="41"/>
    </location>
</feature>
<sequence>MVSEVFLSIASMPRPSTRSRDAIPRRNHTRPPSKNTSNLELQDQSTIIDDQCHIAPLANRPFNDDNSSLFFLSTGDHPRLVLVSTVLNGSNYQSWKRGITMALVAKNKITFIDGSLPRPEIGNGPRIFQLQTQLTRLQQGDQSLSSYFTKMKSLWDELKEFQPITTCTCGAMKIFLDYYNQNQVLQFLTGLNESFASVRAQILLNKPIPNLSCLFAMIIKEERQCSPGSTETIPLVAASSSVPNYPPRAKKPRPSCSNFGKPSHIRQMLLSTWVSS</sequence>
<dbReference type="AlphaFoldDB" id="A0A803P4U0"/>
<reference evidence="3" key="2">
    <citation type="submission" date="2021-03" db="UniProtKB">
        <authorList>
            <consortium name="EnsemblPlants"/>
        </authorList>
    </citation>
    <scope>IDENTIFICATION</scope>
</reference>
<dbReference type="Gramene" id="evm.model.03.1319">
    <property type="protein sequence ID" value="cds.evm.model.03.1319"/>
    <property type="gene ID" value="evm.TU.03.1319"/>
</dbReference>
<dbReference type="PANTHER" id="PTHR37610">
    <property type="entry name" value="CCHC-TYPE DOMAIN-CONTAINING PROTEIN"/>
    <property type="match status" value="1"/>
</dbReference>
<name>A0A803P4U0_CANSA</name>
<reference evidence="3" key="1">
    <citation type="submission" date="2018-11" db="EMBL/GenBank/DDBJ databases">
        <authorList>
            <person name="Grassa J C."/>
        </authorList>
    </citation>
    <scope>NUCLEOTIDE SEQUENCE [LARGE SCALE GENOMIC DNA]</scope>
</reference>
<dbReference type="Proteomes" id="UP000596661">
    <property type="component" value="Chromosome 3"/>
</dbReference>
<organism evidence="3 4">
    <name type="scientific">Cannabis sativa</name>
    <name type="common">Hemp</name>
    <name type="synonym">Marijuana</name>
    <dbReference type="NCBI Taxonomy" id="3483"/>
    <lineage>
        <taxon>Eukaryota</taxon>
        <taxon>Viridiplantae</taxon>
        <taxon>Streptophyta</taxon>
        <taxon>Embryophyta</taxon>
        <taxon>Tracheophyta</taxon>
        <taxon>Spermatophyta</taxon>
        <taxon>Magnoliopsida</taxon>
        <taxon>eudicotyledons</taxon>
        <taxon>Gunneridae</taxon>
        <taxon>Pentapetalae</taxon>
        <taxon>rosids</taxon>
        <taxon>fabids</taxon>
        <taxon>Rosales</taxon>
        <taxon>Cannabaceae</taxon>
        <taxon>Cannabis</taxon>
    </lineage>
</organism>
<evidence type="ECO:0000259" key="2">
    <source>
        <dbReference type="Pfam" id="PF14244"/>
    </source>
</evidence>
<evidence type="ECO:0000256" key="1">
    <source>
        <dbReference type="SAM" id="MobiDB-lite"/>
    </source>
</evidence>
<evidence type="ECO:0000313" key="4">
    <source>
        <dbReference type="Proteomes" id="UP000596661"/>
    </source>
</evidence>
<dbReference type="EMBL" id="UZAU01000292">
    <property type="status" value="NOT_ANNOTATED_CDS"/>
    <property type="molecule type" value="Genomic_DNA"/>
</dbReference>
<evidence type="ECO:0000313" key="3">
    <source>
        <dbReference type="EnsemblPlants" id="cds.evm.model.03.1319"/>
    </source>
</evidence>
<feature type="domain" description="Retrotransposon Copia-like N-terminal" evidence="2">
    <location>
        <begin position="76"/>
        <end position="120"/>
    </location>
</feature>
<accession>A0A803P4U0</accession>
<dbReference type="PANTHER" id="PTHR37610:SF97">
    <property type="entry name" value="RETROTRANSPOSON GAG DOMAIN-CONTAINING PROTEIN"/>
    <property type="match status" value="1"/>
</dbReference>